<gene>
    <name evidence="3" type="ORF">HOLleu_25987</name>
</gene>
<sequence>MCFTFYFTVSGPAVFNCPGDIYLPISLSSSLEESAALVTWTAPMSAGQPSENNPNDPYGYYSIGGEPASITYEFTAGSGISICTFNVTVYEGNDAPQIGTCPAFAQVFPVYPNQAVYVYTAPTCTDQNGNVTTVICDPPSATLVAPATEIVCTCSDASGLTDNCTISGSGGNTQPGPPNCPDTELTVATFGGSSTAVVTYGPFICSDAEQVTIVASCNPVSGSVFSIAGNTRPDPPNCPDTGLTVTAIEGSSTAVATYGPFTCNDAEQGTLLASCNPVSGSAFNFGENTVVTCTCTDNGGLTSSCNLFVNVVEAAFFTPENHLSITSPNFANAYPAGVTQSVTVASNVNLGARLLFFTVPNGEVLTIGRGTIIGENTLRTFQDTTFNGITTAERNILFGENTFWVRFVSTAISVENSQGYVLSVYEGTWFRF</sequence>
<comment type="caution">
    <text evidence="3">The sequence shown here is derived from an EMBL/GenBank/DDBJ whole genome shotgun (WGS) entry which is preliminary data.</text>
</comment>
<dbReference type="PROSITE" id="PS50825">
    <property type="entry name" value="HYR"/>
    <property type="match status" value="1"/>
</dbReference>
<dbReference type="InterPro" id="IPR035914">
    <property type="entry name" value="Sperma_CUB_dom_sf"/>
</dbReference>
<dbReference type="PANTHER" id="PTHR24273:SF32">
    <property type="entry name" value="HYALIN"/>
    <property type="match status" value="1"/>
</dbReference>
<protein>
    <recommendedName>
        <fullName evidence="2">HYR domain-containing protein</fullName>
    </recommendedName>
</protein>
<dbReference type="Pfam" id="PF02494">
    <property type="entry name" value="HYR"/>
    <property type="match status" value="1"/>
</dbReference>
<keyword evidence="4" id="KW-1185">Reference proteome</keyword>
<reference evidence="3" key="1">
    <citation type="submission" date="2021-10" db="EMBL/GenBank/DDBJ databases">
        <title>Tropical sea cucumber genome reveals ecological adaptation and Cuvierian tubules defense mechanism.</title>
        <authorList>
            <person name="Chen T."/>
        </authorList>
    </citation>
    <scope>NUCLEOTIDE SEQUENCE</scope>
    <source>
        <strain evidence="3">Nanhai2018</strain>
        <tissue evidence="3">Muscle</tissue>
    </source>
</reference>
<proteinExistence type="predicted"/>
<dbReference type="OrthoDB" id="6515930at2759"/>
<feature type="domain" description="HYR" evidence="2">
    <location>
        <begin position="228"/>
        <end position="313"/>
    </location>
</feature>
<name>A0A9Q1H271_HOLLE</name>
<dbReference type="InterPro" id="IPR003410">
    <property type="entry name" value="HYR_dom"/>
</dbReference>
<organism evidence="3 4">
    <name type="scientific">Holothuria leucospilota</name>
    <name type="common">Black long sea cucumber</name>
    <name type="synonym">Mertensiothuria leucospilota</name>
    <dbReference type="NCBI Taxonomy" id="206669"/>
    <lineage>
        <taxon>Eukaryota</taxon>
        <taxon>Metazoa</taxon>
        <taxon>Echinodermata</taxon>
        <taxon>Eleutherozoa</taxon>
        <taxon>Echinozoa</taxon>
        <taxon>Holothuroidea</taxon>
        <taxon>Aspidochirotacea</taxon>
        <taxon>Aspidochirotida</taxon>
        <taxon>Holothuriidae</taxon>
        <taxon>Holothuria</taxon>
    </lineage>
</organism>
<dbReference type="SUPFAM" id="SSF49854">
    <property type="entry name" value="Spermadhesin, CUB domain"/>
    <property type="match status" value="1"/>
</dbReference>
<dbReference type="EMBL" id="JAIZAY010000012">
    <property type="protein sequence ID" value="KAJ8032457.1"/>
    <property type="molecule type" value="Genomic_DNA"/>
</dbReference>
<evidence type="ECO:0000313" key="3">
    <source>
        <dbReference type="EMBL" id="KAJ8032457.1"/>
    </source>
</evidence>
<keyword evidence="1" id="KW-0677">Repeat</keyword>
<accession>A0A9Q1H271</accession>
<dbReference type="PANTHER" id="PTHR24273">
    <property type="entry name" value="FI04643P-RELATED"/>
    <property type="match status" value="1"/>
</dbReference>
<dbReference type="AlphaFoldDB" id="A0A9Q1H271"/>
<evidence type="ECO:0000313" key="4">
    <source>
        <dbReference type="Proteomes" id="UP001152320"/>
    </source>
</evidence>
<evidence type="ECO:0000259" key="2">
    <source>
        <dbReference type="PROSITE" id="PS50825"/>
    </source>
</evidence>
<evidence type="ECO:0000256" key="1">
    <source>
        <dbReference type="ARBA" id="ARBA00022737"/>
    </source>
</evidence>
<dbReference type="Proteomes" id="UP001152320">
    <property type="component" value="Chromosome 12"/>
</dbReference>